<protein>
    <submittedName>
        <fullName evidence="1">Uncharacterized protein</fullName>
    </submittedName>
</protein>
<evidence type="ECO:0000313" key="1">
    <source>
        <dbReference type="EMBL" id="GAW93211.1"/>
    </source>
</evidence>
<dbReference type="EMBL" id="BDGJ01000122">
    <property type="protein sequence ID" value="GAW93211.1"/>
    <property type="molecule type" value="Genomic_DNA"/>
</dbReference>
<dbReference type="AlphaFoldDB" id="A0A1Z5HV48"/>
<reference evidence="2" key="1">
    <citation type="journal article" date="2017" name="Appl. Environ. Microbiol.">
        <title>Genomic analysis of Calderihabitans maritimus KKC1, a thermophilic hydrogenogenic carboxydotrophic bacterium isolated from marine sediment.</title>
        <authorList>
            <person name="Omae K."/>
            <person name="Yoneda Y."/>
            <person name="Fukuyama Y."/>
            <person name="Yoshida T."/>
            <person name="Sako Y."/>
        </authorList>
    </citation>
    <scope>NUCLEOTIDE SEQUENCE [LARGE SCALE GENOMIC DNA]</scope>
    <source>
        <strain evidence="2">KKC1</strain>
    </source>
</reference>
<dbReference type="Proteomes" id="UP000197032">
    <property type="component" value="Unassembled WGS sequence"/>
</dbReference>
<sequence length="154" mass="17491">MSLTEAARKTRGNRKKRITKLLRYLEENWAGIVASPGAKRLGAIEGQIQHNVARRMKRLGARWTISGGDRMARVLAAKANGELGNYTYRWPIKQRKLKEVAKHAPVEDQNTNTVDIEKWLQASVPALKSPFADRPWIKYVLRELTRSNLSGLLC</sequence>
<proteinExistence type="predicted"/>
<comment type="caution">
    <text evidence="1">The sequence shown here is derived from an EMBL/GenBank/DDBJ whole genome shotgun (WGS) entry which is preliminary data.</text>
</comment>
<evidence type="ECO:0000313" key="2">
    <source>
        <dbReference type="Proteomes" id="UP000197032"/>
    </source>
</evidence>
<accession>A0A1Z5HV48</accession>
<keyword evidence="2" id="KW-1185">Reference proteome</keyword>
<dbReference type="OrthoDB" id="1719576at2"/>
<name>A0A1Z5HV48_9FIRM</name>
<gene>
    <name evidence="1" type="ORF">KKC1_23500</name>
</gene>
<organism evidence="1 2">
    <name type="scientific">Calderihabitans maritimus</name>
    <dbReference type="NCBI Taxonomy" id="1246530"/>
    <lineage>
        <taxon>Bacteria</taxon>
        <taxon>Bacillati</taxon>
        <taxon>Bacillota</taxon>
        <taxon>Clostridia</taxon>
        <taxon>Neomoorellales</taxon>
        <taxon>Calderihabitantaceae</taxon>
        <taxon>Calderihabitans</taxon>
    </lineage>
</organism>